<feature type="compositionally biased region" description="Acidic residues" evidence="1">
    <location>
        <begin position="151"/>
        <end position="169"/>
    </location>
</feature>
<evidence type="ECO:0000313" key="3">
    <source>
        <dbReference type="Proteomes" id="UP000799438"/>
    </source>
</evidence>
<feature type="compositionally biased region" description="Basic and acidic residues" evidence="1">
    <location>
        <begin position="417"/>
        <end position="426"/>
    </location>
</feature>
<accession>A0A6A6BMA2</accession>
<feature type="region of interest" description="Disordered" evidence="1">
    <location>
        <begin position="417"/>
        <end position="437"/>
    </location>
</feature>
<dbReference type="AlphaFoldDB" id="A0A6A6BMA2"/>
<reference evidence="2" key="1">
    <citation type="journal article" date="2020" name="Stud. Mycol.">
        <title>101 Dothideomycetes genomes: a test case for predicting lifestyles and emergence of pathogens.</title>
        <authorList>
            <person name="Haridas S."/>
            <person name="Albert R."/>
            <person name="Binder M."/>
            <person name="Bloem J."/>
            <person name="Labutti K."/>
            <person name="Salamov A."/>
            <person name="Andreopoulos B."/>
            <person name="Baker S."/>
            <person name="Barry K."/>
            <person name="Bills G."/>
            <person name="Bluhm B."/>
            <person name="Cannon C."/>
            <person name="Castanera R."/>
            <person name="Culley D."/>
            <person name="Daum C."/>
            <person name="Ezra D."/>
            <person name="Gonzalez J."/>
            <person name="Henrissat B."/>
            <person name="Kuo A."/>
            <person name="Liang C."/>
            <person name="Lipzen A."/>
            <person name="Lutzoni F."/>
            <person name="Magnuson J."/>
            <person name="Mondo S."/>
            <person name="Nolan M."/>
            <person name="Ohm R."/>
            <person name="Pangilinan J."/>
            <person name="Park H.-J."/>
            <person name="Ramirez L."/>
            <person name="Alfaro M."/>
            <person name="Sun H."/>
            <person name="Tritt A."/>
            <person name="Yoshinaga Y."/>
            <person name="Zwiers L.-H."/>
            <person name="Turgeon B."/>
            <person name="Goodwin S."/>
            <person name="Spatafora J."/>
            <person name="Crous P."/>
            <person name="Grigoriev I."/>
        </authorList>
    </citation>
    <scope>NUCLEOTIDE SEQUENCE</scope>
    <source>
        <strain evidence="2">CBS 121167</strain>
    </source>
</reference>
<name>A0A6A6BMA2_9PEZI</name>
<feature type="region of interest" description="Disordered" evidence="1">
    <location>
        <begin position="111"/>
        <end position="238"/>
    </location>
</feature>
<keyword evidence="3" id="KW-1185">Reference proteome</keyword>
<feature type="region of interest" description="Disordered" evidence="1">
    <location>
        <begin position="25"/>
        <end position="99"/>
    </location>
</feature>
<protein>
    <submittedName>
        <fullName evidence="2">Uncharacterized protein</fullName>
    </submittedName>
</protein>
<proteinExistence type="predicted"/>
<evidence type="ECO:0000256" key="1">
    <source>
        <dbReference type="SAM" id="MobiDB-lite"/>
    </source>
</evidence>
<organism evidence="2 3">
    <name type="scientific">Aplosporella prunicola CBS 121167</name>
    <dbReference type="NCBI Taxonomy" id="1176127"/>
    <lineage>
        <taxon>Eukaryota</taxon>
        <taxon>Fungi</taxon>
        <taxon>Dikarya</taxon>
        <taxon>Ascomycota</taxon>
        <taxon>Pezizomycotina</taxon>
        <taxon>Dothideomycetes</taxon>
        <taxon>Dothideomycetes incertae sedis</taxon>
        <taxon>Botryosphaeriales</taxon>
        <taxon>Aplosporellaceae</taxon>
        <taxon>Aplosporella</taxon>
    </lineage>
</organism>
<sequence length="437" mass="48563">MTRPADKTVVDLGEEIDDDELFILSGDPMLGSTTSQSVNNAQPRTPTPHSLRMSDVHMATVNSTRELNSPRKLTPEASAPHTPHTPHTPPTKSSVAKRKWDIFKTEKLFGEEYNVKKRTGTDTPSKGGRKAKWIPDDPPPVPLPPPSELYSSDESDDDDDDDDEECDGQEPDKRDIPGLDFESAIDWGDENLVDDSNDRKAGEVISLPSSSDEEQSTIPQGLEADEGDEQEQKQDSTMVPSYRTALHTQAPRNSSNSVLSGAHIVGFDGKFTAEMQQVLRTGDYDPKISASGHGLEGITTATQRKQQLLHQSMLYDAARQHNYWDVASLASAKLQALQPWAAADAVMLAKLAYRAPSPTEEPVDRVLRAVTAMALARAYDELRDSDTYWVTLARLLREHEDLAERVYETKARMLREKRERRERGEVGEVEGEGEDDD</sequence>
<gene>
    <name evidence="2" type="ORF">K452DRAFT_284559</name>
</gene>
<evidence type="ECO:0000313" key="2">
    <source>
        <dbReference type="EMBL" id="KAF2145176.1"/>
    </source>
</evidence>
<feature type="compositionally biased region" description="Pro residues" evidence="1">
    <location>
        <begin position="136"/>
        <end position="147"/>
    </location>
</feature>
<dbReference type="RefSeq" id="XP_033400888.1">
    <property type="nucleotide sequence ID" value="XM_033539960.1"/>
</dbReference>
<dbReference type="GeneID" id="54297456"/>
<feature type="compositionally biased region" description="Polar residues" evidence="1">
    <location>
        <begin position="31"/>
        <end position="48"/>
    </location>
</feature>
<dbReference type="EMBL" id="ML995478">
    <property type="protein sequence ID" value="KAF2145176.1"/>
    <property type="molecule type" value="Genomic_DNA"/>
</dbReference>
<dbReference type="Proteomes" id="UP000799438">
    <property type="component" value="Unassembled WGS sequence"/>
</dbReference>
<feature type="compositionally biased region" description="Acidic residues" evidence="1">
    <location>
        <begin position="427"/>
        <end position="437"/>
    </location>
</feature>